<dbReference type="PANTHER" id="PTHR48098:SF6">
    <property type="entry name" value="FERRI-BACILLIBACTIN ESTERASE BESA"/>
    <property type="match status" value="1"/>
</dbReference>
<proteinExistence type="predicted"/>
<accession>A0A520MPP6</accession>
<evidence type="ECO:0000313" key="2">
    <source>
        <dbReference type="Proteomes" id="UP000315782"/>
    </source>
</evidence>
<organism evidence="1 2">
    <name type="scientific">SAR86 cluster bacterium</name>
    <dbReference type="NCBI Taxonomy" id="2030880"/>
    <lineage>
        <taxon>Bacteria</taxon>
        <taxon>Pseudomonadati</taxon>
        <taxon>Pseudomonadota</taxon>
        <taxon>Gammaproteobacteria</taxon>
        <taxon>SAR86 cluster</taxon>
    </lineage>
</organism>
<protein>
    <recommendedName>
        <fullName evidence="3">Esterase</fullName>
    </recommendedName>
</protein>
<dbReference type="PANTHER" id="PTHR48098">
    <property type="entry name" value="ENTEROCHELIN ESTERASE-RELATED"/>
    <property type="match status" value="1"/>
</dbReference>
<dbReference type="EMBL" id="SHBI01000001">
    <property type="protein sequence ID" value="RZO23192.1"/>
    <property type="molecule type" value="Genomic_DNA"/>
</dbReference>
<dbReference type="Gene3D" id="3.40.50.1820">
    <property type="entry name" value="alpha/beta hydrolase"/>
    <property type="match status" value="1"/>
</dbReference>
<comment type="caution">
    <text evidence="1">The sequence shown here is derived from an EMBL/GenBank/DDBJ whole genome shotgun (WGS) entry which is preliminary data.</text>
</comment>
<evidence type="ECO:0000313" key="1">
    <source>
        <dbReference type="EMBL" id="RZO23192.1"/>
    </source>
</evidence>
<name>A0A520MPP6_9GAMM</name>
<sequence length="316" mass="36409">MITQRIIYLSLILFSMNISSNLSIGSIEEVFLESNQSYQRRIQIFYPYSDKTDNETIFIIMNDGEELFNENDSWNGKAWNIDKYFLDSAEEITNKNIVVIAIDSAKRVNGKIIDETRRYAEYFPNESIQHFDKGLRKNLYKSLIDKAELNHPDFITKKLLPFLEDKFNTKLGKHNLGIMGASMGGLSAINTVIEHPDLFGFVGCISTHWIGIRPSEYLLLPFSFALDERKIIGDKVTTDGVVKYIEMNSEKLKDIKIYFDHGTESLDAFYPDAQKSVNNILDTQGIEYKYIIFDGYGHEPEYFGKRFGSILSYLIN</sequence>
<dbReference type="InterPro" id="IPR050583">
    <property type="entry name" value="Mycobacterial_A85_antigen"/>
</dbReference>
<dbReference type="Pfam" id="PF00756">
    <property type="entry name" value="Esterase"/>
    <property type="match status" value="1"/>
</dbReference>
<dbReference type="SUPFAM" id="SSF53474">
    <property type="entry name" value="alpha/beta-Hydrolases"/>
    <property type="match status" value="1"/>
</dbReference>
<dbReference type="Proteomes" id="UP000315782">
    <property type="component" value="Unassembled WGS sequence"/>
</dbReference>
<dbReference type="InterPro" id="IPR029058">
    <property type="entry name" value="AB_hydrolase_fold"/>
</dbReference>
<dbReference type="InterPro" id="IPR000801">
    <property type="entry name" value="Esterase-like"/>
</dbReference>
<gene>
    <name evidence="1" type="ORF">EVA96_00035</name>
</gene>
<reference evidence="1 2" key="1">
    <citation type="submission" date="2019-02" db="EMBL/GenBank/DDBJ databases">
        <title>Prokaryotic population dynamics and viral predation in marine succession experiment using metagenomics: the confinement effect.</title>
        <authorList>
            <person name="Haro-Moreno J.M."/>
            <person name="Rodriguez-Valera F."/>
            <person name="Lopez-Perez M."/>
        </authorList>
    </citation>
    <scope>NUCLEOTIDE SEQUENCE [LARGE SCALE GENOMIC DNA]</scope>
    <source>
        <strain evidence="1">MED-G163</strain>
    </source>
</reference>
<evidence type="ECO:0008006" key="3">
    <source>
        <dbReference type="Google" id="ProtNLM"/>
    </source>
</evidence>
<dbReference type="AlphaFoldDB" id="A0A520MPP6"/>